<evidence type="ECO:0000256" key="1">
    <source>
        <dbReference type="SAM" id="MobiDB-lite"/>
    </source>
</evidence>
<name>A0A381X8A3_9ZZZZ</name>
<accession>A0A381X8A3</accession>
<organism evidence="2">
    <name type="scientific">marine metagenome</name>
    <dbReference type="NCBI Taxonomy" id="408172"/>
    <lineage>
        <taxon>unclassified sequences</taxon>
        <taxon>metagenomes</taxon>
        <taxon>ecological metagenomes</taxon>
    </lineage>
</organism>
<evidence type="ECO:0000313" key="2">
    <source>
        <dbReference type="EMBL" id="SVA61006.1"/>
    </source>
</evidence>
<gene>
    <name evidence="2" type="ORF">METZ01_LOCUS113860</name>
</gene>
<protein>
    <submittedName>
        <fullName evidence="2">Uncharacterized protein</fullName>
    </submittedName>
</protein>
<feature type="region of interest" description="Disordered" evidence="1">
    <location>
        <begin position="48"/>
        <end position="70"/>
    </location>
</feature>
<dbReference type="PROSITE" id="PS51257">
    <property type="entry name" value="PROKAR_LIPOPROTEIN"/>
    <property type="match status" value="1"/>
</dbReference>
<reference evidence="2" key="1">
    <citation type="submission" date="2018-05" db="EMBL/GenBank/DDBJ databases">
        <authorList>
            <person name="Lanie J.A."/>
            <person name="Ng W.-L."/>
            <person name="Kazmierczak K.M."/>
            <person name="Andrzejewski T.M."/>
            <person name="Davidsen T.M."/>
            <person name="Wayne K.J."/>
            <person name="Tettelin H."/>
            <person name="Glass J.I."/>
            <person name="Rusch D."/>
            <person name="Podicherti R."/>
            <person name="Tsui H.-C.T."/>
            <person name="Winkler M.E."/>
        </authorList>
    </citation>
    <scope>NUCLEOTIDE SEQUENCE</scope>
</reference>
<dbReference type="AlphaFoldDB" id="A0A381X8A3"/>
<proteinExistence type="predicted"/>
<sequence length="120" mass="12908">MARVFLFTVLVFLAAGALVRAAAQPMSMMMTVGCVERDGRDRFILTRSTEPTALKERAPDEPPADAPLGGETITLIGTLGEFSVASHDGHKVWVKGLLNPGEPHRLLNVVSLTHLSPTCE</sequence>
<dbReference type="EMBL" id="UINC01014275">
    <property type="protein sequence ID" value="SVA61006.1"/>
    <property type="molecule type" value="Genomic_DNA"/>
</dbReference>